<organism evidence="1">
    <name type="scientific">marine metagenome</name>
    <dbReference type="NCBI Taxonomy" id="408172"/>
    <lineage>
        <taxon>unclassified sequences</taxon>
        <taxon>metagenomes</taxon>
        <taxon>ecological metagenomes</taxon>
    </lineage>
</organism>
<gene>
    <name evidence="1" type="ORF">METZ01_LOCUS391278</name>
</gene>
<protein>
    <submittedName>
        <fullName evidence="1">Uncharacterized protein</fullName>
    </submittedName>
</protein>
<sequence length="46" mass="5197">MGSHLTAQDEIKYVPMTKPADTKFLDQKMSINMKNSDIKNVLMLIG</sequence>
<feature type="non-terminal residue" evidence="1">
    <location>
        <position position="46"/>
    </location>
</feature>
<name>A0A382UW14_9ZZZZ</name>
<accession>A0A382UW14</accession>
<reference evidence="1" key="1">
    <citation type="submission" date="2018-05" db="EMBL/GenBank/DDBJ databases">
        <authorList>
            <person name="Lanie J.A."/>
            <person name="Ng W.-L."/>
            <person name="Kazmierczak K.M."/>
            <person name="Andrzejewski T.M."/>
            <person name="Davidsen T.M."/>
            <person name="Wayne K.J."/>
            <person name="Tettelin H."/>
            <person name="Glass J.I."/>
            <person name="Rusch D."/>
            <person name="Podicherti R."/>
            <person name="Tsui H.-C.T."/>
            <person name="Winkler M.E."/>
        </authorList>
    </citation>
    <scope>NUCLEOTIDE SEQUENCE</scope>
</reference>
<proteinExistence type="predicted"/>
<dbReference type="AlphaFoldDB" id="A0A382UW14"/>
<dbReference type="EMBL" id="UINC01147229">
    <property type="protein sequence ID" value="SVD38424.1"/>
    <property type="molecule type" value="Genomic_DNA"/>
</dbReference>
<evidence type="ECO:0000313" key="1">
    <source>
        <dbReference type="EMBL" id="SVD38424.1"/>
    </source>
</evidence>